<organism evidence="11 12">
    <name type="scientific">Ectobacillus funiculus</name>
    <dbReference type="NCBI Taxonomy" id="137993"/>
    <lineage>
        <taxon>Bacteria</taxon>
        <taxon>Bacillati</taxon>
        <taxon>Bacillota</taxon>
        <taxon>Bacilli</taxon>
        <taxon>Bacillales</taxon>
        <taxon>Bacillaceae</taxon>
        <taxon>Ectobacillus</taxon>
    </lineage>
</organism>
<dbReference type="Pfam" id="PF03816">
    <property type="entry name" value="LytR_cpsA_psr"/>
    <property type="match status" value="1"/>
</dbReference>
<evidence type="ECO:0000256" key="7">
    <source>
        <dbReference type="ARBA" id="ARBA00023136"/>
    </source>
</evidence>
<feature type="domain" description="Cell envelope-related transcriptional attenuator" evidence="10">
    <location>
        <begin position="79"/>
        <end position="221"/>
    </location>
</feature>
<dbReference type="NCBIfam" id="TIGR00350">
    <property type="entry name" value="lytR_cpsA_psr"/>
    <property type="match status" value="1"/>
</dbReference>
<evidence type="ECO:0000313" key="11">
    <source>
        <dbReference type="EMBL" id="MFB9757969.1"/>
    </source>
</evidence>
<keyword evidence="2 9" id="KW-1003">Cell membrane</keyword>
<comment type="subcellular location">
    <subcellularLocation>
        <location evidence="9">Cell membrane</location>
        <topology evidence="9">Single-pass type II membrane protein</topology>
    </subcellularLocation>
</comment>
<evidence type="ECO:0000256" key="8">
    <source>
        <dbReference type="ARBA" id="ARBA00023316"/>
    </source>
</evidence>
<evidence type="ECO:0000256" key="4">
    <source>
        <dbReference type="ARBA" id="ARBA00022692"/>
    </source>
</evidence>
<proteinExistence type="inferred from homology"/>
<keyword evidence="6 9" id="KW-1133">Transmembrane helix</keyword>
<evidence type="ECO:0000256" key="6">
    <source>
        <dbReference type="ARBA" id="ARBA00022989"/>
    </source>
</evidence>
<dbReference type="Proteomes" id="UP001589609">
    <property type="component" value="Unassembled WGS sequence"/>
</dbReference>
<keyword evidence="5 9" id="KW-0735">Signal-anchor</keyword>
<comment type="similarity">
    <text evidence="1 9">Belongs to the LytR/CpsA/Psr (LCP) family.</text>
</comment>
<dbReference type="Gene3D" id="3.40.630.190">
    <property type="entry name" value="LCP protein"/>
    <property type="match status" value="1"/>
</dbReference>
<keyword evidence="4 9" id="KW-0812">Transmembrane</keyword>
<dbReference type="InterPro" id="IPR050922">
    <property type="entry name" value="LytR/CpsA/Psr_CW_biosynth"/>
</dbReference>
<dbReference type="NCBIfam" id="NF006897">
    <property type="entry name" value="PRK09379.1"/>
    <property type="match status" value="1"/>
</dbReference>
<evidence type="ECO:0000256" key="1">
    <source>
        <dbReference type="ARBA" id="ARBA00006068"/>
    </source>
</evidence>
<dbReference type="InterPro" id="IPR023734">
    <property type="entry name" value="TagU"/>
</dbReference>
<dbReference type="HAMAP" id="MF_01140">
    <property type="entry name" value="TagU_transferase"/>
    <property type="match status" value="1"/>
</dbReference>
<keyword evidence="12" id="KW-1185">Reference proteome</keyword>
<reference evidence="11 12" key="1">
    <citation type="submission" date="2024-09" db="EMBL/GenBank/DDBJ databases">
        <authorList>
            <person name="Sun Q."/>
            <person name="Mori K."/>
        </authorList>
    </citation>
    <scope>NUCLEOTIDE SEQUENCE [LARGE SCALE GENOMIC DNA]</scope>
    <source>
        <strain evidence="11 12">JCM 11201</strain>
    </source>
</reference>
<feature type="topological domain" description="Extracellular" evidence="9">
    <location>
        <begin position="27"/>
        <end position="306"/>
    </location>
</feature>
<dbReference type="PANTHER" id="PTHR33392">
    <property type="entry name" value="POLYISOPRENYL-TEICHOIC ACID--PEPTIDOGLYCAN TEICHOIC ACID TRANSFERASE TAGU"/>
    <property type="match status" value="1"/>
</dbReference>
<sequence length="306" mass="34520">MKRKRIFIWLVVCLTVLVGGAGVYAYQVYSNVNQTLESVHQPVRREAIEVRPEPLELKQLDPVSIVLLGVDERQGDRGRSDSLMLVTVNPNENTTKLVSIPRDTYVTIEGKGRQDKVNHAYAFGGVPMTLNTLERFLGIPIDYYIEVNMQGFQEIVDAVGGVTVHNTFPFSYEGHSFAAGSIPLNGAQALAYARMRKEDPKGDFGRQERQRQVMEAVMKKGASFSSLTRYEEILQVIRQHVRTNLTAAEIYEMQKDYQQAAQSVEQIEITGEGKRIGGIWYYVVPEAVRQQLSNQLRKHLGLSIES</sequence>
<keyword evidence="7 9" id="KW-0472">Membrane</keyword>
<name>A0ABV5WBK8_9BACI</name>
<dbReference type="EMBL" id="JBHMAF010000019">
    <property type="protein sequence ID" value="MFB9757969.1"/>
    <property type="molecule type" value="Genomic_DNA"/>
</dbReference>
<evidence type="ECO:0000256" key="3">
    <source>
        <dbReference type="ARBA" id="ARBA00022679"/>
    </source>
</evidence>
<evidence type="ECO:0000259" key="10">
    <source>
        <dbReference type="Pfam" id="PF03816"/>
    </source>
</evidence>
<comment type="caution">
    <text evidence="11">The sequence shown here is derived from an EMBL/GenBank/DDBJ whole genome shotgun (WGS) entry which is preliminary data.</text>
</comment>
<evidence type="ECO:0000313" key="12">
    <source>
        <dbReference type="Proteomes" id="UP001589609"/>
    </source>
</evidence>
<keyword evidence="3 9" id="KW-0808">Transferase</keyword>
<dbReference type="InterPro" id="IPR004474">
    <property type="entry name" value="LytR_CpsA_psr"/>
</dbReference>
<accession>A0ABV5WBK8</accession>
<evidence type="ECO:0000256" key="2">
    <source>
        <dbReference type="ARBA" id="ARBA00022475"/>
    </source>
</evidence>
<keyword evidence="8 9" id="KW-0961">Cell wall biogenesis/degradation</keyword>
<dbReference type="RefSeq" id="WP_379948210.1">
    <property type="nucleotide sequence ID" value="NZ_JBHMAF010000019.1"/>
</dbReference>
<gene>
    <name evidence="9" type="primary">tagU</name>
    <name evidence="11" type="ORF">ACFFMS_05380</name>
</gene>
<comment type="pathway">
    <text evidence="9">Cell wall biogenesis.</text>
</comment>
<comment type="function">
    <text evidence="9">May catalyze the final step in cell wall teichoic acid biosynthesis, the transfer of the anionic cell wall polymers (APs) from their lipid-linked precursor to the cell wall peptidoglycan (PG).</text>
</comment>
<feature type="topological domain" description="Cytoplasmic" evidence="9">
    <location>
        <begin position="1"/>
        <end position="5"/>
    </location>
</feature>
<dbReference type="PANTHER" id="PTHR33392:SF6">
    <property type="entry name" value="POLYISOPRENYL-TEICHOIC ACID--PEPTIDOGLYCAN TEICHOIC ACID TRANSFERASE TAGU"/>
    <property type="match status" value="1"/>
</dbReference>
<evidence type="ECO:0000256" key="5">
    <source>
        <dbReference type="ARBA" id="ARBA00022968"/>
    </source>
</evidence>
<dbReference type="EC" id="2.7.8.-" evidence="9"/>
<protein>
    <recommendedName>
        <fullName evidence="9">Polyisoprenyl-teichoic acid--peptidoglycan teichoic acid transferase TagU</fullName>
        <ecNumber evidence="9">2.7.8.-</ecNumber>
    </recommendedName>
</protein>
<evidence type="ECO:0000256" key="9">
    <source>
        <dbReference type="HAMAP-Rule" id="MF_01140"/>
    </source>
</evidence>